<evidence type="ECO:0000259" key="1">
    <source>
        <dbReference type="Pfam" id="PF06985"/>
    </source>
</evidence>
<organism evidence="2 3">
    <name type="scientific">Aspergillus nanangensis</name>
    <dbReference type="NCBI Taxonomy" id="2582783"/>
    <lineage>
        <taxon>Eukaryota</taxon>
        <taxon>Fungi</taxon>
        <taxon>Dikarya</taxon>
        <taxon>Ascomycota</taxon>
        <taxon>Pezizomycotina</taxon>
        <taxon>Eurotiomycetes</taxon>
        <taxon>Eurotiomycetidae</taxon>
        <taxon>Eurotiales</taxon>
        <taxon>Aspergillaceae</taxon>
        <taxon>Aspergillus</taxon>
        <taxon>Aspergillus subgen. Circumdati</taxon>
    </lineage>
</organism>
<evidence type="ECO:0000313" key="3">
    <source>
        <dbReference type="Proteomes" id="UP001194746"/>
    </source>
</evidence>
<reference evidence="2" key="2">
    <citation type="submission" date="2020-02" db="EMBL/GenBank/DDBJ databases">
        <authorList>
            <person name="Gilchrist C.L.M."/>
            <person name="Chooi Y.-H."/>
        </authorList>
    </citation>
    <scope>NUCLEOTIDE SEQUENCE</scope>
    <source>
        <strain evidence="2">MST-FP2251</strain>
    </source>
</reference>
<dbReference type="EMBL" id="VCAU01000204">
    <property type="protein sequence ID" value="KAF9882892.1"/>
    <property type="molecule type" value="Genomic_DNA"/>
</dbReference>
<dbReference type="Proteomes" id="UP001194746">
    <property type="component" value="Unassembled WGS sequence"/>
</dbReference>
<gene>
    <name evidence="2" type="ORF">FE257_004906</name>
</gene>
<accession>A0AAD4CAV5</accession>
<keyword evidence="3" id="KW-1185">Reference proteome</keyword>
<dbReference type="InterPro" id="IPR052895">
    <property type="entry name" value="HetReg/Transcr_Mod"/>
</dbReference>
<dbReference type="PANTHER" id="PTHR24148:SF64">
    <property type="entry name" value="HETEROKARYON INCOMPATIBILITY DOMAIN-CONTAINING PROTEIN"/>
    <property type="match status" value="1"/>
</dbReference>
<proteinExistence type="predicted"/>
<protein>
    <recommendedName>
        <fullName evidence="1">Heterokaryon incompatibility domain-containing protein</fullName>
    </recommendedName>
</protein>
<dbReference type="AlphaFoldDB" id="A0AAD4CAV5"/>
<feature type="domain" description="Heterokaryon incompatibility" evidence="1">
    <location>
        <begin position="45"/>
        <end position="200"/>
    </location>
</feature>
<dbReference type="Pfam" id="PF06985">
    <property type="entry name" value="HET"/>
    <property type="match status" value="1"/>
</dbReference>
<dbReference type="PANTHER" id="PTHR24148">
    <property type="entry name" value="ANKYRIN REPEAT DOMAIN-CONTAINING PROTEIN 39 HOMOLOG-RELATED"/>
    <property type="match status" value="1"/>
</dbReference>
<reference evidence="2" key="1">
    <citation type="journal article" date="2019" name="Beilstein J. Org. Chem.">
        <title>Nanangenines: drimane sesquiterpenoids as the dominant metabolite cohort of a novel Australian fungus, Aspergillus nanangensis.</title>
        <authorList>
            <person name="Lacey H.J."/>
            <person name="Gilchrist C.L.M."/>
            <person name="Crombie A."/>
            <person name="Kalaitzis J.A."/>
            <person name="Vuong D."/>
            <person name="Rutledge P.J."/>
            <person name="Turner P."/>
            <person name="Pitt J.I."/>
            <person name="Lacey E."/>
            <person name="Chooi Y.H."/>
            <person name="Piggott A.M."/>
        </authorList>
    </citation>
    <scope>NUCLEOTIDE SEQUENCE</scope>
    <source>
        <strain evidence="2">MST-FP2251</strain>
    </source>
</reference>
<sequence>MTTHYHPLNPELHEIRLLTLQPSKSADARLQGSLRIASLQSNIQFEALSYVWGDIQTPATITISNDDFPITHNLACALRRLRYKSHPRVLWVDFICINQRNIPERNAQVLLMREIYVQASQVISFLGEATLRIDRGLSWVDRYMHKKVNRAALFWWKLDLRAVFSASARREKQTATVLAGQGIGDLQRLEYWTRMWTFQEYHLPAEEPVSVCGRHVFKASVPCFDLLEKIEEAMEDHIHSVVKGIGSLPSPVRAVYRTETGEEVQVGDEAGRPSQHRPEITAHWENIRDLMASRFDLDSPSFTERGGGSVNTSDGNRGILSKLLRETCHHECSDPRDKVFAVYGLVPAAQDAFPPDYSKPVDQVLRETTAFIMSEEVGAGIYYLFPLRENHLQDDSLPSWLPDYNRIREDVKEQLISVGVGSSLRADIQKNKPRVLPDLSTLSLWARCLGTCQVIFRFETTWTGVVEQIMTILDTTDHALWGNIWGSDSPSARERFVRACFSHTDLCDEYPVDEILDVMREICRKAVGNYRDTECFEQLRDDLDDMYGRPVFLIRTQSGHGFGISGMSVEDGDLAIYTDTAVQPFLIRKTPGQAAHYQLVGPAFVDGLEEEQLPNGFSDEFIARSYEEYLIV</sequence>
<dbReference type="InterPro" id="IPR010730">
    <property type="entry name" value="HET"/>
</dbReference>
<comment type="caution">
    <text evidence="2">The sequence shown here is derived from an EMBL/GenBank/DDBJ whole genome shotgun (WGS) entry which is preliminary data.</text>
</comment>
<name>A0AAD4CAV5_ASPNN</name>
<evidence type="ECO:0000313" key="2">
    <source>
        <dbReference type="EMBL" id="KAF9882892.1"/>
    </source>
</evidence>